<dbReference type="Pfam" id="PF13499">
    <property type="entry name" value="EF-hand_7"/>
    <property type="match status" value="1"/>
</dbReference>
<dbReference type="InterPro" id="IPR002048">
    <property type="entry name" value="EF_hand_dom"/>
</dbReference>
<evidence type="ECO:0000256" key="5">
    <source>
        <dbReference type="ARBA" id="ARBA00022837"/>
    </source>
</evidence>
<dbReference type="EMBL" id="KN822142">
    <property type="protein sequence ID" value="KIM55026.1"/>
    <property type="molecule type" value="Genomic_DNA"/>
</dbReference>
<dbReference type="SUPFAM" id="SSF51905">
    <property type="entry name" value="FAD/NAD(P)-binding domain"/>
    <property type="match status" value="2"/>
</dbReference>
<dbReference type="PROSITE" id="PS50222">
    <property type="entry name" value="EF_HAND_2"/>
    <property type="match status" value="2"/>
</dbReference>
<dbReference type="PANTHER" id="PTHR43706">
    <property type="entry name" value="NADH DEHYDROGENASE"/>
    <property type="match status" value="1"/>
</dbReference>
<accession>A0A0C3DG19</accession>
<dbReference type="InterPro" id="IPR018247">
    <property type="entry name" value="EF_Hand_1_Ca_BS"/>
</dbReference>
<dbReference type="InParanoid" id="A0A0C3DG19"/>
<evidence type="ECO:0000256" key="2">
    <source>
        <dbReference type="ARBA" id="ARBA00005272"/>
    </source>
</evidence>
<reference evidence="11 12" key="1">
    <citation type="submission" date="2014-04" db="EMBL/GenBank/DDBJ databases">
        <authorList>
            <consortium name="DOE Joint Genome Institute"/>
            <person name="Kuo A."/>
            <person name="Kohler A."/>
            <person name="Nagy L.G."/>
            <person name="Floudas D."/>
            <person name="Copeland A."/>
            <person name="Barry K.W."/>
            <person name="Cichocki N."/>
            <person name="Veneault-Fourrey C."/>
            <person name="LaButti K."/>
            <person name="Lindquist E.A."/>
            <person name="Lipzen A."/>
            <person name="Lundell T."/>
            <person name="Morin E."/>
            <person name="Murat C."/>
            <person name="Sun H."/>
            <person name="Tunlid A."/>
            <person name="Henrissat B."/>
            <person name="Grigoriev I.V."/>
            <person name="Hibbett D.S."/>
            <person name="Martin F."/>
            <person name="Nordberg H.P."/>
            <person name="Cantor M.N."/>
            <person name="Hua S.X."/>
        </authorList>
    </citation>
    <scope>NUCLEOTIDE SEQUENCE [LARGE SCALE GENOMIC DNA]</scope>
    <source>
        <strain evidence="11 12">Foug A</strain>
    </source>
</reference>
<dbReference type="InterPro" id="IPR011992">
    <property type="entry name" value="EF-hand-dom_pair"/>
</dbReference>
<dbReference type="SUPFAM" id="SSF47473">
    <property type="entry name" value="EF-hand"/>
    <property type="match status" value="1"/>
</dbReference>
<dbReference type="HOGENOM" id="CLU_021377_1_1_1"/>
<keyword evidence="3" id="KW-0285">Flavoprotein</keyword>
<keyword evidence="8" id="KW-0520">NAD</keyword>
<evidence type="ECO:0000313" key="11">
    <source>
        <dbReference type="EMBL" id="KIM55026.1"/>
    </source>
</evidence>
<dbReference type="PROSITE" id="PS00018">
    <property type="entry name" value="EF_HAND_1"/>
    <property type="match status" value="2"/>
</dbReference>
<name>A0A0C3DG19_9AGAM</name>
<dbReference type="InterPro" id="IPR045024">
    <property type="entry name" value="NDH-2"/>
</dbReference>
<keyword evidence="5" id="KW-0106">Calcium</keyword>
<evidence type="ECO:0000256" key="7">
    <source>
        <dbReference type="ARBA" id="ARBA00023002"/>
    </source>
</evidence>
<keyword evidence="6" id="KW-0809">Transit peptide</keyword>
<keyword evidence="4" id="KW-0274">FAD</keyword>
<evidence type="ECO:0000256" key="8">
    <source>
        <dbReference type="ARBA" id="ARBA00023027"/>
    </source>
</evidence>
<dbReference type="InterPro" id="IPR054585">
    <property type="entry name" value="NDH2-like_C"/>
</dbReference>
<comment type="similarity">
    <text evidence="2">Belongs to the NADH dehydrogenase family.</text>
</comment>
<dbReference type="GO" id="GO:0003954">
    <property type="term" value="F:NADH dehydrogenase activity"/>
    <property type="evidence" value="ECO:0007669"/>
    <property type="project" value="InterPro"/>
</dbReference>
<dbReference type="InterPro" id="IPR023753">
    <property type="entry name" value="FAD/NAD-binding_dom"/>
</dbReference>
<dbReference type="PANTHER" id="PTHR43706:SF50">
    <property type="entry name" value="NADH DEHYDROGENASE (UBIQUINONE)-RELATED"/>
    <property type="match status" value="1"/>
</dbReference>
<dbReference type="Proteomes" id="UP000053989">
    <property type="component" value="Unassembled WGS sequence"/>
</dbReference>
<dbReference type="GO" id="GO:0005743">
    <property type="term" value="C:mitochondrial inner membrane"/>
    <property type="evidence" value="ECO:0007669"/>
    <property type="project" value="UniProtKB-SubCell"/>
</dbReference>
<dbReference type="OrthoDB" id="5376590at2759"/>
<evidence type="ECO:0000256" key="9">
    <source>
        <dbReference type="SAM" id="Phobius"/>
    </source>
</evidence>
<protein>
    <recommendedName>
        <fullName evidence="10">EF-hand domain-containing protein</fullName>
    </recommendedName>
</protein>
<sequence>MSGITHIFRLGKINPIHPCRQRVPSVGRPFYGTRFLAEQTFPGNVRPDVPLEPRPRSRLLRRSLRVVRYTSYFALSAAFGVLALGAGIFIHDAFTYTDRHVDRVPVSPLALHPVCGGPKNLPVVSVLLADEEDDEAKKLTEKQKLVIVGGGWGAIAALKALVPGEYHVTIVAPETFTTFTPLLPSAAVGTVQIRSLIEPLRKIIARLRGQMIVGKAVDLAMSERLLEVEILDSSGHQRIYVPYDKLIIACGSVSSTHGIQGLQHCFQLKTISEAQAIRRRIINNFETACLPTTTPEERKRLLSFVVCGGGPTGVETAAEIYDLCQEDIMNYYPKICREEVSIHVIQSREHILNTYSEAISKYAEEKFRRDHVDVITLARVTAVHPDRVLYTLKDPNGKITTHEIPNNFVLWSTGIAMNPFTQRVSSLLPNQVHKKAIVVDAHLRVKGAPLGEVYAIGDCATIETSAVDYLLDLVDEADKDKDGKIDYDEFEFMVRRIKQRIPMSESHLEKVRTLFDRFDSDADNSLNLNELCKLLEELGNKITALPPTAQVASQEGKYLGRKLNKLAMQRETLEANGVKDLDEAVSGSFRYRHLGSLAYIGNAAVFDLGNLSFMGGLIAMYAWRSVYWSEQVSARTRALLMIDWIIRGVWGRDLSIL</sequence>
<feature type="domain" description="EF-hand" evidence="10">
    <location>
        <begin position="506"/>
        <end position="541"/>
    </location>
</feature>
<dbReference type="AlphaFoldDB" id="A0A0C3DG19"/>
<dbReference type="Gene3D" id="3.50.50.100">
    <property type="match status" value="2"/>
</dbReference>
<reference evidence="12" key="2">
    <citation type="submission" date="2015-01" db="EMBL/GenBank/DDBJ databases">
        <title>Evolutionary Origins and Diversification of the Mycorrhizal Mutualists.</title>
        <authorList>
            <consortium name="DOE Joint Genome Institute"/>
            <consortium name="Mycorrhizal Genomics Consortium"/>
            <person name="Kohler A."/>
            <person name="Kuo A."/>
            <person name="Nagy L.G."/>
            <person name="Floudas D."/>
            <person name="Copeland A."/>
            <person name="Barry K.W."/>
            <person name="Cichocki N."/>
            <person name="Veneault-Fourrey C."/>
            <person name="LaButti K."/>
            <person name="Lindquist E.A."/>
            <person name="Lipzen A."/>
            <person name="Lundell T."/>
            <person name="Morin E."/>
            <person name="Murat C."/>
            <person name="Riley R."/>
            <person name="Ohm R."/>
            <person name="Sun H."/>
            <person name="Tunlid A."/>
            <person name="Henrissat B."/>
            <person name="Grigoriev I.V."/>
            <person name="Hibbett D.S."/>
            <person name="Martin F."/>
        </authorList>
    </citation>
    <scope>NUCLEOTIDE SEQUENCE [LARGE SCALE GENOMIC DNA]</scope>
    <source>
        <strain evidence="12">Foug A</strain>
    </source>
</reference>
<gene>
    <name evidence="11" type="ORF">SCLCIDRAFT_135528</name>
</gene>
<evidence type="ECO:0000256" key="3">
    <source>
        <dbReference type="ARBA" id="ARBA00022630"/>
    </source>
</evidence>
<proteinExistence type="inferred from homology"/>
<comment type="subcellular location">
    <subcellularLocation>
        <location evidence="1">Mitochondrion inner membrane</location>
        <topology evidence="1">Peripheral membrane protein</topology>
        <orientation evidence="1">Intermembrane side</orientation>
    </subcellularLocation>
</comment>
<dbReference type="InterPro" id="IPR036188">
    <property type="entry name" value="FAD/NAD-bd_sf"/>
</dbReference>
<keyword evidence="9" id="KW-1133">Transmembrane helix</keyword>
<organism evidence="11 12">
    <name type="scientific">Scleroderma citrinum Foug A</name>
    <dbReference type="NCBI Taxonomy" id="1036808"/>
    <lineage>
        <taxon>Eukaryota</taxon>
        <taxon>Fungi</taxon>
        <taxon>Dikarya</taxon>
        <taxon>Basidiomycota</taxon>
        <taxon>Agaricomycotina</taxon>
        <taxon>Agaricomycetes</taxon>
        <taxon>Agaricomycetidae</taxon>
        <taxon>Boletales</taxon>
        <taxon>Sclerodermatineae</taxon>
        <taxon>Sclerodermataceae</taxon>
        <taxon>Scleroderma</taxon>
    </lineage>
</organism>
<evidence type="ECO:0000256" key="6">
    <source>
        <dbReference type="ARBA" id="ARBA00022946"/>
    </source>
</evidence>
<dbReference type="Pfam" id="PF22366">
    <property type="entry name" value="NDH2_C"/>
    <property type="match status" value="1"/>
</dbReference>
<dbReference type="GO" id="GO:0005509">
    <property type="term" value="F:calcium ion binding"/>
    <property type="evidence" value="ECO:0007669"/>
    <property type="project" value="InterPro"/>
</dbReference>
<keyword evidence="7" id="KW-0560">Oxidoreductase</keyword>
<keyword evidence="12" id="KW-1185">Reference proteome</keyword>
<evidence type="ECO:0000256" key="1">
    <source>
        <dbReference type="ARBA" id="ARBA00004137"/>
    </source>
</evidence>
<dbReference type="STRING" id="1036808.A0A0C3DG19"/>
<evidence type="ECO:0000259" key="10">
    <source>
        <dbReference type="PROSITE" id="PS50222"/>
    </source>
</evidence>
<feature type="transmembrane region" description="Helical" evidence="9">
    <location>
        <begin position="66"/>
        <end position="90"/>
    </location>
</feature>
<keyword evidence="9" id="KW-0812">Transmembrane</keyword>
<evidence type="ECO:0000256" key="4">
    <source>
        <dbReference type="ARBA" id="ARBA00022827"/>
    </source>
</evidence>
<keyword evidence="9" id="KW-0472">Membrane</keyword>
<evidence type="ECO:0000313" key="12">
    <source>
        <dbReference type="Proteomes" id="UP000053989"/>
    </source>
</evidence>
<feature type="domain" description="EF-hand" evidence="10">
    <location>
        <begin position="465"/>
        <end position="500"/>
    </location>
</feature>
<dbReference type="Pfam" id="PF07992">
    <property type="entry name" value="Pyr_redox_2"/>
    <property type="match status" value="1"/>
</dbReference>
<dbReference type="SMART" id="SM00054">
    <property type="entry name" value="EFh"/>
    <property type="match status" value="2"/>
</dbReference>